<feature type="domain" description="BPL/LPL catalytic" evidence="2">
    <location>
        <begin position="35"/>
        <end position="230"/>
    </location>
</feature>
<dbReference type="SUPFAM" id="SSF55681">
    <property type="entry name" value="Class II aaRS and biotin synthetases"/>
    <property type="match status" value="1"/>
</dbReference>
<dbReference type="KEGG" id="agv:OJF2_65830"/>
<keyword evidence="4" id="KW-1185">Reference proteome</keyword>
<dbReference type="GO" id="GO:0033819">
    <property type="term" value="F:lipoyl(octanoyl) transferase activity"/>
    <property type="evidence" value="ECO:0007669"/>
    <property type="project" value="UniProtKB-EC"/>
</dbReference>
<accession>A0A5B9WBU7</accession>
<dbReference type="InterPro" id="IPR050664">
    <property type="entry name" value="Octanoyltrans_LipM/LipL"/>
</dbReference>
<evidence type="ECO:0000259" key="2">
    <source>
        <dbReference type="PROSITE" id="PS51733"/>
    </source>
</evidence>
<dbReference type="Pfam" id="PF21948">
    <property type="entry name" value="LplA-B_cat"/>
    <property type="match status" value="1"/>
</dbReference>
<dbReference type="PROSITE" id="PS51733">
    <property type="entry name" value="BPL_LPL_CATALYTIC"/>
    <property type="match status" value="1"/>
</dbReference>
<proteinExistence type="predicted"/>
<dbReference type="InterPro" id="IPR004143">
    <property type="entry name" value="BPL_LPL_catalytic"/>
</dbReference>
<evidence type="ECO:0000256" key="1">
    <source>
        <dbReference type="SAM" id="MobiDB-lite"/>
    </source>
</evidence>
<evidence type="ECO:0000313" key="4">
    <source>
        <dbReference type="Proteomes" id="UP000324233"/>
    </source>
</evidence>
<feature type="region of interest" description="Disordered" evidence="1">
    <location>
        <begin position="127"/>
        <end position="150"/>
    </location>
</feature>
<reference evidence="3 4" key="1">
    <citation type="submission" date="2019-08" db="EMBL/GenBank/DDBJ databases">
        <title>Deep-cultivation of Planctomycetes and their phenomic and genomic characterization uncovers novel biology.</title>
        <authorList>
            <person name="Wiegand S."/>
            <person name="Jogler M."/>
            <person name="Boedeker C."/>
            <person name="Pinto D."/>
            <person name="Vollmers J."/>
            <person name="Rivas-Marin E."/>
            <person name="Kohn T."/>
            <person name="Peeters S.H."/>
            <person name="Heuer A."/>
            <person name="Rast P."/>
            <person name="Oberbeckmann S."/>
            <person name="Bunk B."/>
            <person name="Jeske O."/>
            <person name="Meyerdierks A."/>
            <person name="Storesund J.E."/>
            <person name="Kallscheuer N."/>
            <person name="Luecker S."/>
            <person name="Lage O.M."/>
            <person name="Pohl T."/>
            <person name="Merkel B.J."/>
            <person name="Hornburger P."/>
            <person name="Mueller R.-W."/>
            <person name="Bruemmer F."/>
            <person name="Labrenz M."/>
            <person name="Spormann A.M."/>
            <person name="Op den Camp H."/>
            <person name="Overmann J."/>
            <person name="Amann R."/>
            <person name="Jetten M.S.M."/>
            <person name="Mascher T."/>
            <person name="Medema M.H."/>
            <person name="Devos D.P."/>
            <person name="Kaster A.-K."/>
            <person name="Ovreas L."/>
            <person name="Rohde M."/>
            <person name="Galperin M.Y."/>
            <person name="Jogler C."/>
        </authorList>
    </citation>
    <scope>NUCLEOTIDE SEQUENCE [LARGE SCALE GENOMIC DNA]</scope>
    <source>
        <strain evidence="3 4">OJF2</strain>
    </source>
</reference>
<dbReference type="EC" id="2.3.1.181" evidence="3"/>
<dbReference type="Proteomes" id="UP000324233">
    <property type="component" value="Chromosome"/>
</dbReference>
<keyword evidence="3" id="KW-0012">Acyltransferase</keyword>
<dbReference type="InterPro" id="IPR045864">
    <property type="entry name" value="aa-tRNA-synth_II/BPL/LPL"/>
</dbReference>
<dbReference type="EMBL" id="CP042997">
    <property type="protein sequence ID" value="QEH37987.1"/>
    <property type="molecule type" value="Genomic_DNA"/>
</dbReference>
<keyword evidence="3" id="KW-0808">Transferase</keyword>
<dbReference type="Gene3D" id="3.30.930.10">
    <property type="entry name" value="Bira Bifunctional Protein, Domain 2"/>
    <property type="match status" value="1"/>
</dbReference>
<dbReference type="AlphaFoldDB" id="A0A5B9WBU7"/>
<organism evidence="3 4">
    <name type="scientific">Aquisphaera giovannonii</name>
    <dbReference type="NCBI Taxonomy" id="406548"/>
    <lineage>
        <taxon>Bacteria</taxon>
        <taxon>Pseudomonadati</taxon>
        <taxon>Planctomycetota</taxon>
        <taxon>Planctomycetia</taxon>
        <taxon>Isosphaerales</taxon>
        <taxon>Isosphaeraceae</taxon>
        <taxon>Aquisphaera</taxon>
    </lineage>
</organism>
<gene>
    <name evidence="3" type="primary">lipM</name>
    <name evidence="3" type="ORF">OJF2_65830</name>
</gene>
<dbReference type="PANTHER" id="PTHR43679:SF2">
    <property type="entry name" value="OCTANOYL-[GCVH]:PROTEIN N-OCTANOYLTRANSFERASE"/>
    <property type="match status" value="1"/>
</dbReference>
<dbReference type="PANTHER" id="PTHR43679">
    <property type="entry name" value="OCTANOYLTRANSFERASE LIPM-RELATED"/>
    <property type="match status" value="1"/>
</dbReference>
<evidence type="ECO:0000313" key="3">
    <source>
        <dbReference type="EMBL" id="QEH37987.1"/>
    </source>
</evidence>
<name>A0A5B9WBU7_9BACT</name>
<protein>
    <submittedName>
        <fullName evidence="3">Octanoyltransferase LipM</fullName>
        <ecNumber evidence="3">2.3.1.181</ecNumber>
    </submittedName>
</protein>
<sequence length="275" mass="29382">MAVVSLTCYLLPYMEADGAANMALDEALLERVAAEPGAGYLRTYGWSPATLSLGYFQDLDEVAADPRWRDAPLVRRATGGGAIWHDRELTYSLALPADHRGSQPGPWLYRAVHASIGAELRARGLDARARSEAGPHAPPAGAASGRPDRPFLCFTDRDPEDIVAASSKVVGSAARRRAGAVLQHGSILLRRSERAPELPGICDLIEADPRPEAWAGPIARCVAAALDLTLVDPGGPLVGSLHERACALEQAVYRDPAWTGRRSPTARRRAAARDG</sequence>